<evidence type="ECO:0000256" key="6">
    <source>
        <dbReference type="ARBA" id="ARBA00068674"/>
    </source>
</evidence>
<protein>
    <recommendedName>
        <fullName evidence="6">Electron transfer flavoprotein subunit alpha</fullName>
    </recommendedName>
    <alternativeName>
        <fullName evidence="7">Electron transfer flavoprotein large subunit</fullName>
    </alternativeName>
</protein>
<evidence type="ECO:0000313" key="11">
    <source>
        <dbReference type="Proteomes" id="UP000232196"/>
    </source>
</evidence>
<comment type="similarity">
    <text evidence="1">Belongs to the ETF alpha-subunit/FixB family.</text>
</comment>
<dbReference type="RefSeq" id="WP_100705186.1">
    <property type="nucleotide sequence ID" value="NZ_NPDL01000010.1"/>
</dbReference>
<evidence type="ECO:0000313" key="10">
    <source>
        <dbReference type="EMBL" id="PJZ27451.1"/>
    </source>
</evidence>
<name>A0A2M9XID5_9LEPT</name>
<dbReference type="InterPro" id="IPR014729">
    <property type="entry name" value="Rossmann-like_a/b/a_fold"/>
</dbReference>
<proteinExistence type="inferred from homology"/>
<comment type="function">
    <text evidence="5">The electron transfer flavoprotein serves as a specific electron acceptor for other dehydrogenases. It transfers the electrons to the main respiratory chain via ETF-ubiquinone oxidoreductase (ETF dehydrogenase).</text>
</comment>
<evidence type="ECO:0000256" key="5">
    <source>
        <dbReference type="ARBA" id="ARBA00025649"/>
    </source>
</evidence>
<dbReference type="FunFam" id="3.40.50.1220:FF:000001">
    <property type="entry name" value="Electron transfer flavoprotein, alpha subunit"/>
    <property type="match status" value="1"/>
</dbReference>
<sequence>MSNVLIVGELKDGELKKISREITSAGRKIADALGGKVTALLIGSGVEKFAGDLGAVGADSIVTVNAGDFNAETWANLVAGVIKDKNPSVVLVPHTSQGKDYSPRVAVKVGAGIVADAVGLSVDGGKVVAKKPIYSGKAYGNFKVTSPIAIFTVRPNSQEVVQKAGAGAAEAASPSAGDAKVKIVSSDLSGGNKVQLAEASIIVSGGRGIKGPENWPVLQGLADVLGAALGASRAAVDAGWISHSHQVGQTGKTVSPNCYIACGISGAIQHLAGMGSSKYIVAINKDGDAPIFKVATYGVVGDLFEVVPALTDEFKKVLG</sequence>
<dbReference type="Pfam" id="PF00766">
    <property type="entry name" value="ETF_alpha"/>
    <property type="match status" value="1"/>
</dbReference>
<feature type="binding site" evidence="8">
    <location>
        <begin position="246"/>
        <end position="250"/>
    </location>
    <ligand>
        <name>FAD</name>
        <dbReference type="ChEBI" id="CHEBI:57692"/>
    </ligand>
</feature>
<reference evidence="10 11" key="1">
    <citation type="submission" date="2017-07" db="EMBL/GenBank/DDBJ databases">
        <title>Leptospira spp. isolated from tropical soils.</title>
        <authorList>
            <person name="Thibeaux R."/>
            <person name="Iraola G."/>
            <person name="Ferres I."/>
            <person name="Bierque E."/>
            <person name="Girault D."/>
            <person name="Soupe-Gilbert M.-E."/>
            <person name="Picardeau M."/>
            <person name="Goarant C."/>
        </authorList>
    </citation>
    <scope>NUCLEOTIDE SEQUENCE [LARGE SCALE GENOMIC DNA]</scope>
    <source>
        <strain evidence="10 11">MCA1-C-A1</strain>
    </source>
</reference>
<dbReference type="InterPro" id="IPR029035">
    <property type="entry name" value="DHS-like_NAD/FAD-binding_dom"/>
</dbReference>
<evidence type="ECO:0000256" key="1">
    <source>
        <dbReference type="ARBA" id="ARBA00005817"/>
    </source>
</evidence>
<dbReference type="EMBL" id="NPDN01000001">
    <property type="protein sequence ID" value="PJZ27451.1"/>
    <property type="molecule type" value="Genomic_DNA"/>
</dbReference>
<keyword evidence="3 8" id="KW-0274">FAD</keyword>
<gene>
    <name evidence="10" type="ORF">CH357_02575</name>
</gene>
<evidence type="ECO:0000259" key="9">
    <source>
        <dbReference type="SMART" id="SM00893"/>
    </source>
</evidence>
<dbReference type="Gene3D" id="3.40.50.1220">
    <property type="entry name" value="TPP-binding domain"/>
    <property type="match status" value="1"/>
</dbReference>
<feature type="binding site" evidence="8">
    <location>
        <begin position="263"/>
        <end position="270"/>
    </location>
    <ligand>
        <name>FAD</name>
        <dbReference type="ChEBI" id="CHEBI:57692"/>
    </ligand>
</feature>
<keyword evidence="4" id="KW-0813">Transport</keyword>
<keyword evidence="2" id="KW-0285">Flavoprotein</keyword>
<feature type="binding site" evidence="8">
    <location>
        <position position="207"/>
    </location>
    <ligand>
        <name>FAD</name>
        <dbReference type="ChEBI" id="CHEBI:57692"/>
    </ligand>
</feature>
<dbReference type="PANTHER" id="PTHR43153:SF1">
    <property type="entry name" value="ELECTRON TRANSFER FLAVOPROTEIN SUBUNIT ALPHA, MITOCHONDRIAL"/>
    <property type="match status" value="1"/>
</dbReference>
<dbReference type="InterPro" id="IPR014730">
    <property type="entry name" value="ETF_a/b_N"/>
</dbReference>
<evidence type="ECO:0000256" key="8">
    <source>
        <dbReference type="PIRSR" id="PIRSR000089-1"/>
    </source>
</evidence>
<comment type="cofactor">
    <cofactor evidence="8">
        <name>FAD</name>
        <dbReference type="ChEBI" id="CHEBI:57692"/>
    </cofactor>
    <text evidence="8">Binds 1 FAD per dimer.</text>
</comment>
<dbReference type="SMART" id="SM00893">
    <property type="entry name" value="ETF"/>
    <property type="match status" value="1"/>
</dbReference>
<dbReference type="Gene3D" id="3.40.50.620">
    <property type="entry name" value="HUPs"/>
    <property type="match status" value="1"/>
</dbReference>
<accession>A0A2M9XID5</accession>
<keyword evidence="4" id="KW-0249">Electron transport</keyword>
<dbReference type="InterPro" id="IPR014731">
    <property type="entry name" value="ETF_asu_C"/>
</dbReference>
<dbReference type="SUPFAM" id="SSF52467">
    <property type="entry name" value="DHS-like NAD/FAD-binding domain"/>
    <property type="match status" value="1"/>
</dbReference>
<feature type="domain" description="Electron transfer flavoprotein alpha/beta-subunit N-terminal" evidence="9">
    <location>
        <begin position="4"/>
        <end position="193"/>
    </location>
</feature>
<feature type="binding site" evidence="8">
    <location>
        <begin position="232"/>
        <end position="233"/>
    </location>
    <ligand>
        <name>FAD</name>
        <dbReference type="ChEBI" id="CHEBI:57692"/>
    </ligand>
</feature>
<comment type="caution">
    <text evidence="10">The sequence shown here is derived from an EMBL/GenBank/DDBJ whole genome shotgun (WGS) entry which is preliminary data.</text>
</comment>
<evidence type="ECO:0000256" key="7">
    <source>
        <dbReference type="ARBA" id="ARBA00079299"/>
    </source>
</evidence>
<dbReference type="GO" id="GO:0050660">
    <property type="term" value="F:flavin adenine dinucleotide binding"/>
    <property type="evidence" value="ECO:0007669"/>
    <property type="project" value="InterPro"/>
</dbReference>
<dbReference type="InterPro" id="IPR001308">
    <property type="entry name" value="ETF_a/FixB"/>
</dbReference>
<organism evidence="10 11">
    <name type="scientific">Leptospira hartskeerlii</name>
    <dbReference type="NCBI Taxonomy" id="2023177"/>
    <lineage>
        <taxon>Bacteria</taxon>
        <taxon>Pseudomonadati</taxon>
        <taxon>Spirochaetota</taxon>
        <taxon>Spirochaetia</taxon>
        <taxon>Leptospirales</taxon>
        <taxon>Leptospiraceae</taxon>
        <taxon>Leptospira</taxon>
    </lineage>
</organism>
<dbReference type="GO" id="GO:0009055">
    <property type="term" value="F:electron transfer activity"/>
    <property type="evidence" value="ECO:0007669"/>
    <property type="project" value="InterPro"/>
</dbReference>
<dbReference type="SUPFAM" id="SSF52402">
    <property type="entry name" value="Adenine nucleotide alpha hydrolases-like"/>
    <property type="match status" value="1"/>
</dbReference>
<dbReference type="Pfam" id="PF01012">
    <property type="entry name" value="ETF"/>
    <property type="match status" value="1"/>
</dbReference>
<feature type="binding site" evidence="8">
    <location>
        <position position="284"/>
    </location>
    <ligand>
        <name>FAD</name>
        <dbReference type="ChEBI" id="CHEBI:57692"/>
    </ligand>
</feature>
<dbReference type="PANTHER" id="PTHR43153">
    <property type="entry name" value="ELECTRON TRANSFER FLAVOPROTEIN ALPHA"/>
    <property type="match status" value="1"/>
</dbReference>
<dbReference type="AlphaFoldDB" id="A0A2M9XID5"/>
<dbReference type="OrthoDB" id="9770286at2"/>
<dbReference type="InterPro" id="IPR033947">
    <property type="entry name" value="ETF_alpha_N"/>
</dbReference>
<dbReference type="CDD" id="cd01715">
    <property type="entry name" value="ETF_alpha"/>
    <property type="match status" value="1"/>
</dbReference>
<dbReference type="PIRSF" id="PIRSF000089">
    <property type="entry name" value="Electra_flavoP_a"/>
    <property type="match status" value="1"/>
</dbReference>
<dbReference type="Proteomes" id="UP000232196">
    <property type="component" value="Unassembled WGS sequence"/>
</dbReference>
<evidence type="ECO:0000256" key="3">
    <source>
        <dbReference type="ARBA" id="ARBA00022827"/>
    </source>
</evidence>
<dbReference type="GO" id="GO:0033539">
    <property type="term" value="P:fatty acid beta-oxidation using acyl-CoA dehydrogenase"/>
    <property type="evidence" value="ECO:0007669"/>
    <property type="project" value="TreeGrafter"/>
</dbReference>
<evidence type="ECO:0000256" key="4">
    <source>
        <dbReference type="ARBA" id="ARBA00022982"/>
    </source>
</evidence>
<keyword evidence="11" id="KW-1185">Reference proteome</keyword>
<evidence type="ECO:0000256" key="2">
    <source>
        <dbReference type="ARBA" id="ARBA00022630"/>
    </source>
</evidence>